<dbReference type="Pfam" id="PF13392">
    <property type="entry name" value="HNH_3"/>
    <property type="match status" value="1"/>
</dbReference>
<reference evidence="2" key="1">
    <citation type="submission" date="2023-06" db="EMBL/GenBank/DDBJ databases">
        <authorList>
            <person name="Wei X."/>
        </authorList>
    </citation>
    <scope>NUCLEOTIDE SEQUENCE</scope>
</reference>
<proteinExistence type="predicted"/>
<protein>
    <recommendedName>
        <fullName evidence="1">HNH nuclease domain-containing protein</fullName>
    </recommendedName>
</protein>
<dbReference type="InterPro" id="IPR044925">
    <property type="entry name" value="His-Me_finger_sf"/>
</dbReference>
<organism evidence="2 3">
    <name type="scientific">Escherichia phage pO2</name>
    <dbReference type="NCBI Taxonomy" id="3062022"/>
    <lineage>
        <taxon>Viruses</taxon>
        <taxon>Duplodnaviria</taxon>
        <taxon>Heunggongvirae</taxon>
        <taxon>Uroviricota</taxon>
        <taxon>Caudoviricetes</taxon>
        <taxon>Autographivirales</taxon>
        <taxon>Autotranscriptaviridae</taxon>
        <taxon>Studiervirinae</taxon>
        <taxon>Kayfunavirus</taxon>
        <taxon>Kayfunavirus p02</taxon>
    </lineage>
</organism>
<dbReference type="Proteomes" id="UP001229945">
    <property type="component" value="Segment"/>
</dbReference>
<evidence type="ECO:0000259" key="1">
    <source>
        <dbReference type="Pfam" id="PF13392"/>
    </source>
</evidence>
<dbReference type="EMBL" id="OR228483">
    <property type="protein sequence ID" value="WLJ69889.1"/>
    <property type="molecule type" value="Genomic_DNA"/>
</dbReference>
<keyword evidence="3" id="KW-1185">Reference proteome</keyword>
<dbReference type="InterPro" id="IPR003615">
    <property type="entry name" value="HNH_nuc"/>
</dbReference>
<sequence>MCHVIIMMLKTGGPIPDGMEVDHIDRDGHNNRIDNLRIVTRQVNVCNTSVRKDSKSGIKGVAYRAGRTKPYVAHKQRFGERTSKSFKTSNEAIEWLGEQLND</sequence>
<dbReference type="Gene3D" id="3.90.75.20">
    <property type="match status" value="1"/>
</dbReference>
<evidence type="ECO:0000313" key="3">
    <source>
        <dbReference type="Proteomes" id="UP001229945"/>
    </source>
</evidence>
<name>A0AA49X6G3_9CAUD</name>
<dbReference type="SUPFAM" id="SSF54060">
    <property type="entry name" value="His-Me finger endonucleases"/>
    <property type="match status" value="1"/>
</dbReference>
<evidence type="ECO:0000313" key="2">
    <source>
        <dbReference type="EMBL" id="WLJ69889.1"/>
    </source>
</evidence>
<dbReference type="CDD" id="cd00085">
    <property type="entry name" value="HNHc"/>
    <property type="match status" value="1"/>
</dbReference>
<feature type="domain" description="HNH nuclease" evidence="1">
    <location>
        <begin position="3"/>
        <end position="44"/>
    </location>
</feature>
<accession>A0AA49X6G3</accession>